<dbReference type="InterPro" id="IPR000515">
    <property type="entry name" value="MetI-like"/>
</dbReference>
<evidence type="ECO:0000256" key="7">
    <source>
        <dbReference type="ARBA" id="ARBA00023136"/>
    </source>
</evidence>
<dbReference type="GO" id="GO:0055085">
    <property type="term" value="P:transmembrane transport"/>
    <property type="evidence" value="ECO:0007669"/>
    <property type="project" value="InterPro"/>
</dbReference>
<feature type="transmembrane region" description="Helical" evidence="8">
    <location>
        <begin position="275"/>
        <end position="295"/>
    </location>
</feature>
<dbReference type="GO" id="GO:0005886">
    <property type="term" value="C:plasma membrane"/>
    <property type="evidence" value="ECO:0007669"/>
    <property type="project" value="UniProtKB-SubCell"/>
</dbReference>
<keyword evidence="7 8" id="KW-0472">Membrane</keyword>
<evidence type="ECO:0000256" key="6">
    <source>
        <dbReference type="ARBA" id="ARBA00022989"/>
    </source>
</evidence>
<feature type="transmembrane region" description="Helical" evidence="8">
    <location>
        <begin position="27"/>
        <end position="50"/>
    </location>
</feature>
<keyword evidence="6 8" id="KW-1133">Transmembrane helix</keyword>
<dbReference type="RefSeq" id="WP_221768508.1">
    <property type="nucleotide sequence ID" value="NZ_AP025145.1"/>
</dbReference>
<gene>
    <name evidence="10" type="ORF">GCM10007932_51880</name>
</gene>
<sequence>MTGSQPEQVMAGHHVKRGTLKNTSRKWLLVVPLIVFFFLFFVIPVGLMFATSFNPQKVGQIAVIADFTLDNYFRFFQRSNYIMAAGRSVSLAIIVAFITVVVAYPMAFVIAKTRNPRLNTFLIILVLVSMQLDMVIRLYGMMVIFGDNGLINNFLMGLGLIENQSPVAFMYNFLGVVLGLVQFSMPFMILTLVGVIKGINPSLEEAARSLGASRVKTFWRVTLPVSMPGILSGSLLIFALSISSYIVPALMGGFRVGVLPIHIFQQVAEGARFQFGATISVVLFVLCAIAVGVYLRVSNQKTGGLA</sequence>
<dbReference type="CDD" id="cd06261">
    <property type="entry name" value="TM_PBP2"/>
    <property type="match status" value="1"/>
</dbReference>
<keyword evidence="4" id="KW-1003">Cell membrane</keyword>
<feature type="domain" description="ABC transmembrane type-1" evidence="9">
    <location>
        <begin position="85"/>
        <end position="294"/>
    </location>
</feature>
<feature type="transmembrane region" description="Helical" evidence="8">
    <location>
        <begin position="169"/>
        <end position="196"/>
    </location>
</feature>
<dbReference type="EMBL" id="BSNX01000075">
    <property type="protein sequence ID" value="GLQ75825.1"/>
    <property type="molecule type" value="Genomic_DNA"/>
</dbReference>
<dbReference type="InterPro" id="IPR035906">
    <property type="entry name" value="MetI-like_sf"/>
</dbReference>
<protein>
    <submittedName>
        <fullName evidence="10">ABC transporter permease</fullName>
    </submittedName>
</protein>
<dbReference type="SUPFAM" id="SSF161098">
    <property type="entry name" value="MetI-like"/>
    <property type="match status" value="1"/>
</dbReference>
<accession>A0AAV5NYQ0</accession>
<evidence type="ECO:0000256" key="3">
    <source>
        <dbReference type="ARBA" id="ARBA00022448"/>
    </source>
</evidence>
<feature type="transmembrane region" description="Helical" evidence="8">
    <location>
        <begin position="245"/>
        <end position="263"/>
    </location>
</feature>
<dbReference type="Pfam" id="PF00528">
    <property type="entry name" value="BPD_transp_1"/>
    <property type="match status" value="1"/>
</dbReference>
<evidence type="ECO:0000256" key="2">
    <source>
        <dbReference type="ARBA" id="ARBA00007069"/>
    </source>
</evidence>
<feature type="transmembrane region" description="Helical" evidence="8">
    <location>
        <begin position="122"/>
        <end position="145"/>
    </location>
</feature>
<name>A0AAV5NYQ0_9VIBR</name>
<evidence type="ECO:0000256" key="4">
    <source>
        <dbReference type="ARBA" id="ARBA00022475"/>
    </source>
</evidence>
<dbReference type="PROSITE" id="PS50928">
    <property type="entry name" value="ABC_TM1"/>
    <property type="match status" value="1"/>
</dbReference>
<evidence type="ECO:0000256" key="5">
    <source>
        <dbReference type="ARBA" id="ARBA00022692"/>
    </source>
</evidence>
<keyword evidence="5 8" id="KW-0812">Transmembrane</keyword>
<reference evidence="11" key="1">
    <citation type="journal article" date="2019" name="Int. J. Syst. Evol. Microbiol.">
        <title>The Global Catalogue of Microorganisms (GCM) 10K type strain sequencing project: providing services to taxonomists for standard genome sequencing and annotation.</title>
        <authorList>
            <consortium name="The Broad Institute Genomics Platform"/>
            <consortium name="The Broad Institute Genome Sequencing Center for Infectious Disease"/>
            <person name="Wu L."/>
            <person name="Ma J."/>
        </authorList>
    </citation>
    <scope>NUCLEOTIDE SEQUENCE [LARGE SCALE GENOMIC DNA]</scope>
    <source>
        <strain evidence="11">NBRC 15640</strain>
    </source>
</reference>
<dbReference type="PANTHER" id="PTHR42929:SF5">
    <property type="entry name" value="ABC TRANSPORTER PERMEASE PROTEIN"/>
    <property type="match status" value="1"/>
</dbReference>
<evidence type="ECO:0000313" key="10">
    <source>
        <dbReference type="EMBL" id="GLQ75825.1"/>
    </source>
</evidence>
<comment type="caution">
    <text evidence="10">The sequence shown here is derived from an EMBL/GenBank/DDBJ whole genome shotgun (WGS) entry which is preliminary data.</text>
</comment>
<evidence type="ECO:0000256" key="8">
    <source>
        <dbReference type="RuleBase" id="RU363032"/>
    </source>
</evidence>
<dbReference type="Gene3D" id="1.10.3720.10">
    <property type="entry name" value="MetI-like"/>
    <property type="match status" value="1"/>
</dbReference>
<dbReference type="PANTHER" id="PTHR42929">
    <property type="entry name" value="INNER MEMBRANE ABC TRANSPORTER PERMEASE PROTEIN YDCU-RELATED-RELATED"/>
    <property type="match status" value="1"/>
</dbReference>
<organism evidence="10 11">
    <name type="scientific">Vibrio penaeicida</name>
    <dbReference type="NCBI Taxonomy" id="104609"/>
    <lineage>
        <taxon>Bacteria</taxon>
        <taxon>Pseudomonadati</taxon>
        <taxon>Pseudomonadota</taxon>
        <taxon>Gammaproteobacteria</taxon>
        <taxon>Vibrionales</taxon>
        <taxon>Vibrionaceae</taxon>
        <taxon>Vibrio</taxon>
    </lineage>
</organism>
<feature type="transmembrane region" description="Helical" evidence="8">
    <location>
        <begin position="89"/>
        <end position="110"/>
    </location>
</feature>
<comment type="similarity">
    <text evidence="2">Belongs to the binding-protein-dependent transport system permease family. CysTW subfamily.</text>
</comment>
<proteinExistence type="inferred from homology"/>
<dbReference type="AlphaFoldDB" id="A0AAV5NYQ0"/>
<evidence type="ECO:0000313" key="11">
    <source>
        <dbReference type="Proteomes" id="UP001156690"/>
    </source>
</evidence>
<evidence type="ECO:0000259" key="9">
    <source>
        <dbReference type="PROSITE" id="PS50928"/>
    </source>
</evidence>
<comment type="subcellular location">
    <subcellularLocation>
        <location evidence="1 8">Cell membrane</location>
        <topology evidence="1 8">Multi-pass membrane protein</topology>
    </subcellularLocation>
</comment>
<dbReference type="Proteomes" id="UP001156690">
    <property type="component" value="Unassembled WGS sequence"/>
</dbReference>
<keyword evidence="11" id="KW-1185">Reference proteome</keyword>
<keyword evidence="3 8" id="KW-0813">Transport</keyword>
<evidence type="ECO:0000256" key="1">
    <source>
        <dbReference type="ARBA" id="ARBA00004651"/>
    </source>
</evidence>